<organism evidence="2 3">
    <name type="scientific">Halorussus aquaticus</name>
    <dbReference type="NCBI Taxonomy" id="2953748"/>
    <lineage>
        <taxon>Archaea</taxon>
        <taxon>Methanobacteriati</taxon>
        <taxon>Methanobacteriota</taxon>
        <taxon>Stenosarchaea group</taxon>
        <taxon>Halobacteria</taxon>
        <taxon>Halobacteriales</taxon>
        <taxon>Haladaptataceae</taxon>
        <taxon>Halorussus</taxon>
    </lineage>
</organism>
<comment type="caution">
    <text evidence="2">The sequence shown here is derived from an EMBL/GenBank/DDBJ whole genome shotgun (WGS) entry which is preliminary data.</text>
</comment>
<feature type="transmembrane region" description="Helical" evidence="1">
    <location>
        <begin position="16"/>
        <end position="32"/>
    </location>
</feature>
<accession>A0ABD5Q2I0</accession>
<keyword evidence="1" id="KW-1133">Transmembrane helix</keyword>
<dbReference type="GeneID" id="73044446"/>
<proteinExistence type="predicted"/>
<evidence type="ECO:0000313" key="2">
    <source>
        <dbReference type="EMBL" id="MFC4824853.1"/>
    </source>
</evidence>
<evidence type="ECO:0000313" key="3">
    <source>
        <dbReference type="Proteomes" id="UP001595945"/>
    </source>
</evidence>
<keyword evidence="1" id="KW-0472">Membrane</keyword>
<dbReference type="EMBL" id="JBHSHT010000001">
    <property type="protein sequence ID" value="MFC4824853.1"/>
    <property type="molecule type" value="Genomic_DNA"/>
</dbReference>
<gene>
    <name evidence="2" type="ORF">ACFO9K_11345</name>
</gene>
<reference evidence="2 3" key="1">
    <citation type="journal article" date="2019" name="Int. J. Syst. Evol. Microbiol.">
        <title>The Global Catalogue of Microorganisms (GCM) 10K type strain sequencing project: providing services to taxonomists for standard genome sequencing and annotation.</title>
        <authorList>
            <consortium name="The Broad Institute Genomics Platform"/>
            <consortium name="The Broad Institute Genome Sequencing Center for Infectious Disease"/>
            <person name="Wu L."/>
            <person name="Ma J."/>
        </authorList>
    </citation>
    <scope>NUCLEOTIDE SEQUENCE [LARGE SCALE GENOMIC DNA]</scope>
    <source>
        <strain evidence="2 3">XZYJ18</strain>
    </source>
</reference>
<sequence>MSRDGSPDLAAKLDRITYLLVVVVGLQLVNVLDLGANGLALLAVVGFFLGMLYNADL</sequence>
<dbReference type="Proteomes" id="UP001595945">
    <property type="component" value="Unassembled WGS sequence"/>
</dbReference>
<dbReference type="AlphaFoldDB" id="A0ABD5Q2I0"/>
<evidence type="ECO:0000256" key="1">
    <source>
        <dbReference type="SAM" id="Phobius"/>
    </source>
</evidence>
<keyword evidence="1" id="KW-0812">Transmembrane</keyword>
<name>A0ABD5Q2I0_9EURY</name>
<feature type="transmembrane region" description="Helical" evidence="1">
    <location>
        <begin position="38"/>
        <end position="55"/>
    </location>
</feature>
<keyword evidence="3" id="KW-1185">Reference proteome</keyword>
<dbReference type="RefSeq" id="WP_254269431.1">
    <property type="nucleotide sequence ID" value="NZ_CP100400.1"/>
</dbReference>
<protein>
    <submittedName>
        <fullName evidence="2">Uncharacterized protein</fullName>
    </submittedName>
</protein>